<keyword evidence="3" id="KW-1185">Reference proteome</keyword>
<comment type="caution">
    <text evidence="2">The sequence shown here is derived from an EMBL/GenBank/DDBJ whole genome shotgun (WGS) entry which is preliminary data.</text>
</comment>
<organism evidence="2 3">
    <name type="scientific">Barrientosiimonas humi</name>
    <dbReference type="NCBI Taxonomy" id="999931"/>
    <lineage>
        <taxon>Bacteria</taxon>
        <taxon>Bacillati</taxon>
        <taxon>Actinomycetota</taxon>
        <taxon>Actinomycetes</taxon>
        <taxon>Micrococcales</taxon>
        <taxon>Dermacoccaceae</taxon>
        <taxon>Barrientosiimonas</taxon>
    </lineage>
</organism>
<protein>
    <submittedName>
        <fullName evidence="2">Uncharacterized protein</fullName>
    </submittedName>
</protein>
<feature type="region of interest" description="Disordered" evidence="1">
    <location>
        <begin position="79"/>
        <end position="98"/>
    </location>
</feature>
<dbReference type="RefSeq" id="WP_142006616.1">
    <property type="nucleotide sequence ID" value="NZ_CAJTBP010000001.1"/>
</dbReference>
<dbReference type="Proteomes" id="UP000318336">
    <property type="component" value="Unassembled WGS sequence"/>
</dbReference>
<accession>A0A542XEY3</accession>
<reference evidence="2 3" key="1">
    <citation type="submission" date="2019-06" db="EMBL/GenBank/DDBJ databases">
        <title>Sequencing the genomes of 1000 actinobacteria strains.</title>
        <authorList>
            <person name="Klenk H.-P."/>
        </authorList>
    </citation>
    <scope>NUCLEOTIDE SEQUENCE [LARGE SCALE GENOMIC DNA]</scope>
    <source>
        <strain evidence="2 3">DSM 24617</strain>
    </source>
</reference>
<dbReference type="AlphaFoldDB" id="A0A542XEY3"/>
<evidence type="ECO:0000313" key="3">
    <source>
        <dbReference type="Proteomes" id="UP000318336"/>
    </source>
</evidence>
<sequence length="98" mass="10660">MTCPSCGGSQLAGHPAGWLAIQHRVTCPLYTAEDATRNSDHELMVWGRRDRPATDTERLLLTALGHVLPAELTTVVSGRGGGYRRTWPQLEPEPEPAA</sequence>
<evidence type="ECO:0000313" key="2">
    <source>
        <dbReference type="EMBL" id="TQL34382.1"/>
    </source>
</evidence>
<gene>
    <name evidence="2" type="ORF">FB554_2551</name>
</gene>
<name>A0A542XEY3_9MICO</name>
<evidence type="ECO:0000256" key="1">
    <source>
        <dbReference type="SAM" id="MobiDB-lite"/>
    </source>
</evidence>
<dbReference type="OrthoDB" id="4736512at2"/>
<proteinExistence type="predicted"/>
<dbReference type="EMBL" id="VFOK01000001">
    <property type="protein sequence ID" value="TQL34382.1"/>
    <property type="molecule type" value="Genomic_DNA"/>
</dbReference>